<dbReference type="PROSITE" id="PS00455">
    <property type="entry name" value="AMP_BINDING"/>
    <property type="match status" value="1"/>
</dbReference>
<proteinExistence type="inferred from homology"/>
<keyword evidence="2" id="KW-0436">Ligase</keyword>
<evidence type="ECO:0000259" key="3">
    <source>
        <dbReference type="Pfam" id="PF00501"/>
    </source>
</evidence>
<dbReference type="Pfam" id="PF13193">
    <property type="entry name" value="AMP-binding_C"/>
    <property type="match status" value="1"/>
</dbReference>
<protein>
    <recommendedName>
        <fullName evidence="7">AMP binding protein</fullName>
    </recommendedName>
</protein>
<evidence type="ECO:0000313" key="6">
    <source>
        <dbReference type="Proteomes" id="UP000242180"/>
    </source>
</evidence>
<gene>
    <name evidence="5" type="ORF">BCR43DRAFT_494836</name>
</gene>
<evidence type="ECO:0000259" key="4">
    <source>
        <dbReference type="Pfam" id="PF13193"/>
    </source>
</evidence>
<dbReference type="GO" id="GO:0019748">
    <property type="term" value="P:secondary metabolic process"/>
    <property type="evidence" value="ECO:0007669"/>
    <property type="project" value="TreeGrafter"/>
</dbReference>
<dbReference type="AlphaFoldDB" id="A0A1X2H8N8"/>
<evidence type="ECO:0008006" key="7">
    <source>
        <dbReference type="Google" id="ProtNLM"/>
    </source>
</evidence>
<keyword evidence="6" id="KW-1185">Reference proteome</keyword>
<accession>A0A1X2H8N8</accession>
<evidence type="ECO:0000313" key="5">
    <source>
        <dbReference type="EMBL" id="ORY94932.1"/>
    </source>
</evidence>
<dbReference type="InterPro" id="IPR042099">
    <property type="entry name" value="ANL_N_sf"/>
</dbReference>
<dbReference type="GO" id="GO:0016405">
    <property type="term" value="F:CoA-ligase activity"/>
    <property type="evidence" value="ECO:0007669"/>
    <property type="project" value="TreeGrafter"/>
</dbReference>
<feature type="domain" description="AMP-binding enzyme C-terminal" evidence="4">
    <location>
        <begin position="446"/>
        <end position="527"/>
    </location>
</feature>
<dbReference type="Gene3D" id="3.30.300.30">
    <property type="match status" value="1"/>
</dbReference>
<sequence>MAHIHESPIKYEHTNLVDLVLSNPNQKPETHPLYIDARTGESVTLFRLRRLIPWIHAGLERVYDMKKGDCVCVYSPNTIHNGPLYLGALSAGITISPANTAYVVDELERQLRMTRAKLIVAHPSNLDIALKAAQRVGIAPYAVLSIVKDPQHRVAFWMDVLVDPSSSSPAPIQLSHKESRETTAYLCFSSGTTGKSKGVMLSHYNCICMVVETARVGKAWADPTAVKISLGILPMYHMAGLNRLVQSGVTSGQTAIVIEKYTPQAMCEAIQRFKVTDVPTAPPVLLHLLNSPVVDQYDLSSIKALNVGSAPSSPDTVRRIMQKFNAPCTQAYGMTEAAPVVTMQTKDNCIPESVGRLLDCMQGKVVDPETGKDLPEGSVGEMCVKGPNVMIGYLDDASSTAATIDKDGWLHTGDIARMDPADGNWYIVDRAKELIKYKGFQVAPAELEGLLLECPDVADAAVIGIYDDAQATELPRAYVVLRHDSRLSKVDAPGAIAAWVQNRAANHKRLRGGVEILDIIPKSPQGKILRKELRQAYQERHKTPALAAKL</sequence>
<dbReference type="InterPro" id="IPR020845">
    <property type="entry name" value="AMP-binding_CS"/>
</dbReference>
<comment type="caution">
    <text evidence="5">The sequence shown here is derived from an EMBL/GenBank/DDBJ whole genome shotgun (WGS) entry which is preliminary data.</text>
</comment>
<evidence type="ECO:0000256" key="1">
    <source>
        <dbReference type="ARBA" id="ARBA00006432"/>
    </source>
</evidence>
<dbReference type="STRING" id="13706.A0A1X2H8N8"/>
<dbReference type="InterPro" id="IPR025110">
    <property type="entry name" value="AMP-bd_C"/>
</dbReference>
<comment type="similarity">
    <text evidence="1">Belongs to the ATP-dependent AMP-binding enzyme family.</text>
</comment>
<dbReference type="CDD" id="cd05911">
    <property type="entry name" value="Firefly_Luc_like"/>
    <property type="match status" value="1"/>
</dbReference>
<evidence type="ECO:0000256" key="2">
    <source>
        <dbReference type="ARBA" id="ARBA00022598"/>
    </source>
</evidence>
<dbReference type="InterPro" id="IPR045851">
    <property type="entry name" value="AMP-bd_C_sf"/>
</dbReference>
<dbReference type="EMBL" id="MCGN01000007">
    <property type="protein sequence ID" value="ORY94932.1"/>
    <property type="molecule type" value="Genomic_DNA"/>
</dbReference>
<feature type="domain" description="AMP-dependent synthetase/ligase" evidence="3">
    <location>
        <begin position="27"/>
        <end position="394"/>
    </location>
</feature>
<dbReference type="InterPro" id="IPR000873">
    <property type="entry name" value="AMP-dep_synth/lig_dom"/>
</dbReference>
<dbReference type="PANTHER" id="PTHR24096:SF149">
    <property type="entry name" value="AMP-BINDING DOMAIN-CONTAINING PROTEIN-RELATED"/>
    <property type="match status" value="1"/>
</dbReference>
<dbReference type="PANTHER" id="PTHR24096">
    <property type="entry name" value="LONG-CHAIN-FATTY-ACID--COA LIGASE"/>
    <property type="match status" value="1"/>
</dbReference>
<dbReference type="Gene3D" id="3.40.50.12780">
    <property type="entry name" value="N-terminal domain of ligase-like"/>
    <property type="match status" value="1"/>
</dbReference>
<dbReference type="Proteomes" id="UP000242180">
    <property type="component" value="Unassembled WGS sequence"/>
</dbReference>
<dbReference type="Pfam" id="PF00501">
    <property type="entry name" value="AMP-binding"/>
    <property type="match status" value="1"/>
</dbReference>
<dbReference type="InParanoid" id="A0A1X2H8N8"/>
<organism evidence="5 6">
    <name type="scientific">Syncephalastrum racemosum</name>
    <name type="common">Filamentous fungus</name>
    <dbReference type="NCBI Taxonomy" id="13706"/>
    <lineage>
        <taxon>Eukaryota</taxon>
        <taxon>Fungi</taxon>
        <taxon>Fungi incertae sedis</taxon>
        <taxon>Mucoromycota</taxon>
        <taxon>Mucoromycotina</taxon>
        <taxon>Mucoromycetes</taxon>
        <taxon>Mucorales</taxon>
        <taxon>Syncephalastraceae</taxon>
        <taxon>Syncephalastrum</taxon>
    </lineage>
</organism>
<name>A0A1X2H8N8_SYNRA</name>
<dbReference type="OrthoDB" id="1898221at2759"/>
<reference evidence="5 6" key="1">
    <citation type="submission" date="2016-07" db="EMBL/GenBank/DDBJ databases">
        <title>Pervasive Adenine N6-methylation of Active Genes in Fungi.</title>
        <authorList>
            <consortium name="DOE Joint Genome Institute"/>
            <person name="Mondo S.J."/>
            <person name="Dannebaum R.O."/>
            <person name="Kuo R.C."/>
            <person name="Labutti K."/>
            <person name="Haridas S."/>
            <person name="Kuo A."/>
            <person name="Salamov A."/>
            <person name="Ahrendt S.R."/>
            <person name="Lipzen A."/>
            <person name="Sullivan W."/>
            <person name="Andreopoulos W.B."/>
            <person name="Clum A."/>
            <person name="Lindquist E."/>
            <person name="Daum C."/>
            <person name="Ramamoorthy G.K."/>
            <person name="Gryganskyi A."/>
            <person name="Culley D."/>
            <person name="Magnuson J.K."/>
            <person name="James T.Y."/>
            <person name="O'Malley M.A."/>
            <person name="Stajich J.E."/>
            <person name="Spatafora J.W."/>
            <person name="Visel A."/>
            <person name="Grigoriev I.V."/>
        </authorList>
    </citation>
    <scope>NUCLEOTIDE SEQUENCE [LARGE SCALE GENOMIC DNA]</scope>
    <source>
        <strain evidence="5 6">NRRL 2496</strain>
    </source>
</reference>
<dbReference type="SUPFAM" id="SSF56801">
    <property type="entry name" value="Acetyl-CoA synthetase-like"/>
    <property type="match status" value="1"/>
</dbReference>